<dbReference type="Gene3D" id="3.40.50.1110">
    <property type="entry name" value="SGNH hydrolase"/>
    <property type="match status" value="1"/>
</dbReference>
<dbReference type="STRING" id="1423807.FD16_GL002003"/>
<keyword evidence="2" id="KW-0378">Hydrolase</keyword>
<keyword evidence="3" id="KW-1185">Reference proteome</keyword>
<dbReference type="AlphaFoldDB" id="A0A0R1WBE8"/>
<protein>
    <submittedName>
        <fullName evidence="2">GDSL-like lipase acylhydrolase family protein</fullName>
    </submittedName>
</protein>
<evidence type="ECO:0000313" key="3">
    <source>
        <dbReference type="Proteomes" id="UP000051820"/>
    </source>
</evidence>
<dbReference type="SUPFAM" id="SSF52266">
    <property type="entry name" value="SGNH hydrolase"/>
    <property type="match status" value="1"/>
</dbReference>
<dbReference type="GO" id="GO:0004622">
    <property type="term" value="F:phosphatidylcholine lysophospholipase activity"/>
    <property type="evidence" value="ECO:0007669"/>
    <property type="project" value="TreeGrafter"/>
</dbReference>
<sequence>MDNETRKLTNLDPSIEKKQNELRTKYAKENQIAKTGQIDFVGSSLMEIFPIVKMQADLNLDKTIYNRGVRATTTADLLANMDTLIFDLKPSKIFINIGSNDIGFGIAEQTFLKNYDQIFNQIKRRLPNTKVYAMAYFPVNQAASFSGSKKDHQSLFKTRSTESMANASKEVQKLAEKHGYQFIDVNKGLTDKDGNLRQELIFDGAHMMSAGYKIVLQNMLPFLEE</sequence>
<evidence type="ECO:0000259" key="1">
    <source>
        <dbReference type="Pfam" id="PF13472"/>
    </source>
</evidence>
<dbReference type="Proteomes" id="UP000051820">
    <property type="component" value="Unassembled WGS sequence"/>
</dbReference>
<reference evidence="2 3" key="1">
    <citation type="journal article" date="2015" name="Genome Announc.">
        <title>Expanding the biotechnology potential of lactobacilli through comparative genomics of 213 strains and associated genera.</title>
        <authorList>
            <person name="Sun Z."/>
            <person name="Harris H.M."/>
            <person name="McCann A."/>
            <person name="Guo C."/>
            <person name="Argimon S."/>
            <person name="Zhang W."/>
            <person name="Yang X."/>
            <person name="Jeffery I.B."/>
            <person name="Cooney J.C."/>
            <person name="Kagawa T.F."/>
            <person name="Liu W."/>
            <person name="Song Y."/>
            <person name="Salvetti E."/>
            <person name="Wrobel A."/>
            <person name="Rasinkangas P."/>
            <person name="Parkhill J."/>
            <person name="Rea M.C."/>
            <person name="O'Sullivan O."/>
            <person name="Ritari J."/>
            <person name="Douillard F.P."/>
            <person name="Paul Ross R."/>
            <person name="Yang R."/>
            <person name="Briner A.E."/>
            <person name="Felis G.E."/>
            <person name="de Vos W.M."/>
            <person name="Barrangou R."/>
            <person name="Klaenhammer T.R."/>
            <person name="Caufield P.W."/>
            <person name="Cui Y."/>
            <person name="Zhang H."/>
            <person name="O'Toole P.W."/>
        </authorList>
    </citation>
    <scope>NUCLEOTIDE SEQUENCE [LARGE SCALE GENOMIC DNA]</scope>
    <source>
        <strain evidence="2 3">DSM 5007</strain>
    </source>
</reference>
<comment type="caution">
    <text evidence="2">The sequence shown here is derived from an EMBL/GenBank/DDBJ whole genome shotgun (WGS) entry which is preliminary data.</text>
</comment>
<dbReference type="PANTHER" id="PTHR30383">
    <property type="entry name" value="THIOESTERASE 1/PROTEASE 1/LYSOPHOSPHOLIPASE L1"/>
    <property type="match status" value="1"/>
</dbReference>
<dbReference type="EMBL" id="AZGF01000005">
    <property type="protein sequence ID" value="KRM12825.1"/>
    <property type="molecule type" value="Genomic_DNA"/>
</dbReference>
<evidence type="ECO:0000313" key="2">
    <source>
        <dbReference type="EMBL" id="KRM12825.1"/>
    </source>
</evidence>
<dbReference type="eggNOG" id="COG2755">
    <property type="taxonomic scope" value="Bacteria"/>
</dbReference>
<gene>
    <name evidence="2" type="ORF">FD16_GL002003</name>
</gene>
<proteinExistence type="predicted"/>
<dbReference type="PANTHER" id="PTHR30383:SF5">
    <property type="entry name" value="SGNH HYDROLASE-TYPE ESTERASE DOMAIN-CONTAINING PROTEIN"/>
    <property type="match status" value="1"/>
</dbReference>
<name>A0A0R1WBE8_9LACO</name>
<dbReference type="OrthoDB" id="2513075at2"/>
<dbReference type="InterPro" id="IPR036514">
    <property type="entry name" value="SGNH_hydro_sf"/>
</dbReference>
<accession>A0A0R1WBE8</accession>
<dbReference type="Pfam" id="PF13472">
    <property type="entry name" value="Lipase_GDSL_2"/>
    <property type="match status" value="1"/>
</dbReference>
<dbReference type="RefSeq" id="WP_010621912.1">
    <property type="nucleotide sequence ID" value="NZ_AZGF01000005.1"/>
</dbReference>
<dbReference type="InterPro" id="IPR051532">
    <property type="entry name" value="Ester_Hydrolysis_Enzymes"/>
</dbReference>
<feature type="domain" description="SGNH hydrolase-type esterase" evidence="1">
    <location>
        <begin position="62"/>
        <end position="214"/>
    </location>
</feature>
<organism evidence="2 3">
    <name type="scientific">Paucilactobacillus suebicus DSM 5007 = KCTC 3549</name>
    <dbReference type="NCBI Taxonomy" id="1423807"/>
    <lineage>
        <taxon>Bacteria</taxon>
        <taxon>Bacillati</taxon>
        <taxon>Bacillota</taxon>
        <taxon>Bacilli</taxon>
        <taxon>Lactobacillales</taxon>
        <taxon>Lactobacillaceae</taxon>
        <taxon>Paucilactobacillus</taxon>
    </lineage>
</organism>
<dbReference type="PATRIC" id="fig|1423807.3.peg.2055"/>
<dbReference type="InterPro" id="IPR013830">
    <property type="entry name" value="SGNH_hydro"/>
</dbReference>